<sequence length="542" mass="59480">MSSLRISGIASGLDTQSIIQSLMKVERAKVDRYGQNKQLKLWKQETYNSVNKDFANFVLDIRKELEMTKTSITGGLMSNSSSNFSYVKKVTSSNESAVSVSALASATPGSYTLEVKNLATGVSAASSSAVDNITLGELFVDANGDETYDWSGNGGVYTVEINGKELQFDKGAKVSDVVKKINSEVDGVNASYDATAKRVFISTVKTGSEAKIKIDENAEALFNGLKLTFSGESTADGGSIEYSGINAKINFNGAEDIEYSSNNFTINGIQIELKAKTESPVTINVNTDVDGVYDKIKTFVDKYNELIAKLNSMVREKPNRDYKPLTAEQKESMSDDEIKKWEEKAKAGMLYNDSTIQNTLATMRLGLYSEVEGAGKYNQLTLIGINTGTYDTKGKLIIDEEKLKKAIADDPESVMNLFFQEPTATEGDAKKKESGLINRLFDDIVDGMKELINKSGTGGNEDLYRNVKSNILVDFVLGKATGTGSLSYLDKDILDIEKSIYNEESRLVRIENAYWTKFTAMEKALQQMNSQSSWISQQLGSL</sequence>
<dbReference type="AlphaFoldDB" id="A0A1D8GGM1"/>
<name>A0A1D8GGM1_9FIRM</name>
<comment type="subcellular location">
    <subcellularLocation>
        <location evidence="5">Secreted</location>
    </subcellularLocation>
    <subcellularLocation>
        <location evidence="5">Bacterial flagellum</location>
    </subcellularLocation>
</comment>
<keyword evidence="5" id="KW-0964">Secreted</keyword>
<dbReference type="GO" id="GO:0009421">
    <property type="term" value="C:bacterial-type flagellum filament cap"/>
    <property type="evidence" value="ECO:0007669"/>
    <property type="project" value="InterPro"/>
</dbReference>
<dbReference type="Pfam" id="PF02465">
    <property type="entry name" value="FliD_N"/>
    <property type="match status" value="1"/>
</dbReference>
<comment type="subunit">
    <text evidence="2 5">Homopentamer.</text>
</comment>
<gene>
    <name evidence="8" type="ORF">Gferi_10715</name>
</gene>
<dbReference type="InterPro" id="IPR003481">
    <property type="entry name" value="FliD_N"/>
</dbReference>
<keyword evidence="3" id="KW-0175">Coiled coil</keyword>
<dbReference type="InterPro" id="IPR010809">
    <property type="entry name" value="FliD_C"/>
</dbReference>
<dbReference type="GO" id="GO:0007155">
    <property type="term" value="P:cell adhesion"/>
    <property type="evidence" value="ECO:0007669"/>
    <property type="project" value="InterPro"/>
</dbReference>
<evidence type="ECO:0000256" key="3">
    <source>
        <dbReference type="ARBA" id="ARBA00023054"/>
    </source>
</evidence>
<evidence type="ECO:0000313" key="9">
    <source>
        <dbReference type="Proteomes" id="UP000095743"/>
    </source>
</evidence>
<dbReference type="GO" id="GO:0005576">
    <property type="term" value="C:extracellular region"/>
    <property type="evidence" value="ECO:0007669"/>
    <property type="project" value="UniProtKB-SubCell"/>
</dbReference>
<protein>
    <recommendedName>
        <fullName evidence="5">Flagellar hook-associated protein 2</fullName>
        <shortName evidence="5">HAP2</shortName>
    </recommendedName>
    <alternativeName>
        <fullName evidence="5">Flagellar cap protein</fullName>
    </alternativeName>
</protein>
<keyword evidence="4 5" id="KW-0975">Bacterial flagellum</keyword>
<dbReference type="GO" id="GO:0009424">
    <property type="term" value="C:bacterial-type flagellum hook"/>
    <property type="evidence" value="ECO:0007669"/>
    <property type="project" value="UniProtKB-UniRule"/>
</dbReference>
<reference evidence="8 9" key="1">
    <citation type="submission" date="2016-09" db="EMBL/GenBank/DDBJ databases">
        <title>Genomic analysis reveals versatility of anaerobic energy metabolism of Geosporobacter ferrireducens IRF9 of phylum Firmicutes.</title>
        <authorList>
            <person name="Kim S.-J."/>
        </authorList>
    </citation>
    <scope>NUCLEOTIDE SEQUENCE [LARGE SCALE GENOMIC DNA]</scope>
    <source>
        <strain evidence="8 9">IRF9</strain>
    </source>
</reference>
<dbReference type="EMBL" id="CP017269">
    <property type="protein sequence ID" value="AOT70017.1"/>
    <property type="molecule type" value="Genomic_DNA"/>
</dbReference>
<dbReference type="Pfam" id="PF07195">
    <property type="entry name" value="FliD_C"/>
    <property type="match status" value="1"/>
</dbReference>
<evidence type="ECO:0000313" key="8">
    <source>
        <dbReference type="EMBL" id="AOT70017.1"/>
    </source>
</evidence>
<dbReference type="STRING" id="1424294.Gferi_10715"/>
<comment type="similarity">
    <text evidence="1 5">Belongs to the FliD family.</text>
</comment>
<dbReference type="InterPro" id="IPR040026">
    <property type="entry name" value="FliD"/>
</dbReference>
<dbReference type="KEGG" id="gfe:Gferi_10715"/>
<organism evidence="8 9">
    <name type="scientific">Geosporobacter ferrireducens</name>
    <dbReference type="NCBI Taxonomy" id="1424294"/>
    <lineage>
        <taxon>Bacteria</taxon>
        <taxon>Bacillati</taxon>
        <taxon>Bacillota</taxon>
        <taxon>Clostridia</taxon>
        <taxon>Peptostreptococcales</taxon>
        <taxon>Thermotaleaceae</taxon>
        <taxon>Geosporobacter</taxon>
    </lineage>
</organism>
<proteinExistence type="inferred from homology"/>
<dbReference type="InterPro" id="IPR010810">
    <property type="entry name" value="Flagellin_hook_IN_motif"/>
</dbReference>
<accession>A0A1D8GGM1</accession>
<dbReference type="Proteomes" id="UP000095743">
    <property type="component" value="Chromosome"/>
</dbReference>
<evidence type="ECO:0000256" key="2">
    <source>
        <dbReference type="ARBA" id="ARBA00011255"/>
    </source>
</evidence>
<evidence type="ECO:0000256" key="5">
    <source>
        <dbReference type="RuleBase" id="RU362066"/>
    </source>
</evidence>
<dbReference type="OrthoDB" id="9776025at2"/>
<evidence type="ECO:0000256" key="1">
    <source>
        <dbReference type="ARBA" id="ARBA00009764"/>
    </source>
</evidence>
<dbReference type="PANTHER" id="PTHR30288">
    <property type="entry name" value="FLAGELLAR CAP/ASSEMBLY PROTEIN FLID"/>
    <property type="match status" value="1"/>
</dbReference>
<evidence type="ECO:0000259" key="6">
    <source>
        <dbReference type="Pfam" id="PF02465"/>
    </source>
</evidence>
<evidence type="ECO:0000256" key="4">
    <source>
        <dbReference type="ARBA" id="ARBA00023143"/>
    </source>
</evidence>
<evidence type="ECO:0000259" key="7">
    <source>
        <dbReference type="Pfam" id="PF07195"/>
    </source>
</evidence>
<dbReference type="RefSeq" id="WP_069976289.1">
    <property type="nucleotide sequence ID" value="NZ_CP017269.1"/>
</dbReference>
<comment type="function">
    <text evidence="5">Required for morphogenesis and for the elongation of the flagellar filament by facilitating polymerization of the flagellin monomers at the tip of growing filament. Forms a capping structure, which prevents flagellin subunits (transported through the central channel of the flagellum) from leaking out without polymerization at the distal end.</text>
</comment>
<dbReference type="GO" id="GO:0071973">
    <property type="term" value="P:bacterial-type flagellum-dependent cell motility"/>
    <property type="evidence" value="ECO:0007669"/>
    <property type="project" value="TreeGrafter"/>
</dbReference>
<dbReference type="Pfam" id="PF07196">
    <property type="entry name" value="Flagellin_IN"/>
    <property type="match status" value="1"/>
</dbReference>
<keyword evidence="9" id="KW-1185">Reference proteome</keyword>
<dbReference type="PANTHER" id="PTHR30288:SF0">
    <property type="entry name" value="FLAGELLAR HOOK-ASSOCIATED PROTEIN 2"/>
    <property type="match status" value="1"/>
</dbReference>
<feature type="domain" description="Flagellar hook-associated protein 2 C-terminal" evidence="7">
    <location>
        <begin position="246"/>
        <end position="530"/>
    </location>
</feature>
<feature type="domain" description="Flagellar hook-associated protein 2 N-terminal" evidence="6">
    <location>
        <begin position="11"/>
        <end position="120"/>
    </location>
</feature>